<dbReference type="Proteomes" id="UP001211907">
    <property type="component" value="Unassembled WGS sequence"/>
</dbReference>
<protein>
    <submittedName>
        <fullName evidence="3">Lysine-specific demethylase 8</fullName>
    </submittedName>
</protein>
<gene>
    <name evidence="3" type="primary">KDM8_2</name>
    <name evidence="3" type="ORF">HK100_007014</name>
</gene>
<evidence type="ECO:0000259" key="2">
    <source>
        <dbReference type="PROSITE" id="PS51184"/>
    </source>
</evidence>
<dbReference type="AlphaFoldDB" id="A0AAD5SPX9"/>
<feature type="region of interest" description="Disordered" evidence="1">
    <location>
        <begin position="245"/>
        <end position="274"/>
    </location>
</feature>
<dbReference type="PANTHER" id="PTHR12461">
    <property type="entry name" value="HYPOXIA-INDUCIBLE FACTOR 1 ALPHA INHIBITOR-RELATED"/>
    <property type="match status" value="1"/>
</dbReference>
<sequence length="423" mass="46831">MDLKQFANQAEQHLAAKIPNASGDPEYSTAYSLAVMPRLLHKKAALAVANSLFESTIFSDVSLALRSLHEHCSLAYALALISEHYSADSQPSSYSLLEKAIEILDLTVIKTGTPIHGPDIYFLITHIEAVLAPLLPCSPNDQRQFVAPSVAIAYPIKTYSSPQSIEAFQINHLDVEVPCVIQNSLNHWPAFDENCRRKWSVESLRLRIGCRWIPVELGEKYTDDSWGQKVMRGVDFIDKFVLGSGEHSEEDDSSSESIASNATEFDNQSTQRKRAKLSSNMAGKLRIGYLAQHDIFAQISSLRDDIAVPDYCYCSKTSDNKQSEAKNGKAQLSDPKISFWFGPGGTISPLHTDPHNNIFCQILGQKYLRLYAPSETNRVYPFSNSGGGMLGNTSQVEVETPNLTSFPQFKDAKYVDCIIGPGD</sequence>
<name>A0AAD5SPX9_9FUNG</name>
<dbReference type="PANTHER" id="PTHR12461:SF101">
    <property type="entry name" value="TRNA WYBUTOSINE-SYNTHESIZING PROTEIN 4"/>
    <property type="match status" value="1"/>
</dbReference>
<accession>A0AAD5SPX9</accession>
<keyword evidence="4" id="KW-1185">Reference proteome</keyword>
<dbReference type="InterPro" id="IPR003347">
    <property type="entry name" value="JmjC_dom"/>
</dbReference>
<comment type="caution">
    <text evidence="3">The sequence shown here is derived from an EMBL/GenBank/DDBJ whole genome shotgun (WGS) entry which is preliminary data.</text>
</comment>
<feature type="compositionally biased region" description="Polar residues" evidence="1">
    <location>
        <begin position="258"/>
        <end position="270"/>
    </location>
</feature>
<feature type="non-terminal residue" evidence="3">
    <location>
        <position position="423"/>
    </location>
</feature>
<dbReference type="PROSITE" id="PS51184">
    <property type="entry name" value="JMJC"/>
    <property type="match status" value="1"/>
</dbReference>
<evidence type="ECO:0000256" key="1">
    <source>
        <dbReference type="SAM" id="MobiDB-lite"/>
    </source>
</evidence>
<dbReference type="InterPro" id="IPR041667">
    <property type="entry name" value="Cupin_8"/>
</dbReference>
<reference evidence="3" key="1">
    <citation type="submission" date="2020-05" db="EMBL/GenBank/DDBJ databases">
        <title>Phylogenomic resolution of chytrid fungi.</title>
        <authorList>
            <person name="Stajich J.E."/>
            <person name="Amses K."/>
            <person name="Simmons R."/>
            <person name="Seto K."/>
            <person name="Myers J."/>
            <person name="Bonds A."/>
            <person name="Quandt C.A."/>
            <person name="Barry K."/>
            <person name="Liu P."/>
            <person name="Grigoriev I."/>
            <person name="Longcore J.E."/>
            <person name="James T.Y."/>
        </authorList>
    </citation>
    <scope>NUCLEOTIDE SEQUENCE</scope>
    <source>
        <strain evidence="3">JEL0513</strain>
    </source>
</reference>
<dbReference type="SUPFAM" id="SSF51197">
    <property type="entry name" value="Clavaminate synthase-like"/>
    <property type="match status" value="1"/>
</dbReference>
<dbReference type="Pfam" id="PF13621">
    <property type="entry name" value="Cupin_8"/>
    <property type="match status" value="1"/>
</dbReference>
<feature type="domain" description="JmjC" evidence="2">
    <location>
        <begin position="288"/>
        <end position="423"/>
    </location>
</feature>
<evidence type="ECO:0000313" key="3">
    <source>
        <dbReference type="EMBL" id="KAJ3092122.1"/>
    </source>
</evidence>
<proteinExistence type="predicted"/>
<dbReference type="Gene3D" id="2.60.120.650">
    <property type="entry name" value="Cupin"/>
    <property type="match status" value="1"/>
</dbReference>
<organism evidence="3 4">
    <name type="scientific">Physocladia obscura</name>
    <dbReference type="NCBI Taxonomy" id="109957"/>
    <lineage>
        <taxon>Eukaryota</taxon>
        <taxon>Fungi</taxon>
        <taxon>Fungi incertae sedis</taxon>
        <taxon>Chytridiomycota</taxon>
        <taxon>Chytridiomycota incertae sedis</taxon>
        <taxon>Chytridiomycetes</taxon>
        <taxon>Chytridiales</taxon>
        <taxon>Chytriomycetaceae</taxon>
        <taxon>Physocladia</taxon>
    </lineage>
</organism>
<dbReference type="EMBL" id="JADGJH010003283">
    <property type="protein sequence ID" value="KAJ3092122.1"/>
    <property type="molecule type" value="Genomic_DNA"/>
</dbReference>
<evidence type="ECO:0000313" key="4">
    <source>
        <dbReference type="Proteomes" id="UP001211907"/>
    </source>
</evidence>